<feature type="transmembrane region" description="Helical" evidence="9">
    <location>
        <begin position="192"/>
        <end position="216"/>
    </location>
</feature>
<feature type="transmembrane region" description="Helical" evidence="9">
    <location>
        <begin position="237"/>
        <end position="264"/>
    </location>
</feature>
<evidence type="ECO:0000256" key="1">
    <source>
        <dbReference type="ARBA" id="ARBA00004651"/>
    </source>
</evidence>
<dbReference type="Pfam" id="PF02653">
    <property type="entry name" value="BPD_transp_2"/>
    <property type="match status" value="1"/>
</dbReference>
<evidence type="ECO:0000256" key="3">
    <source>
        <dbReference type="ARBA" id="ARBA00022475"/>
    </source>
</evidence>
<evidence type="ECO:0000313" key="11">
    <source>
        <dbReference type="Proteomes" id="UP001518989"/>
    </source>
</evidence>
<dbReference type="InterPro" id="IPR001851">
    <property type="entry name" value="ABC_transp_permease"/>
</dbReference>
<reference evidence="10 11" key="1">
    <citation type="submission" date="2020-09" db="EMBL/GenBank/DDBJ databases">
        <title>Roseomonas.</title>
        <authorList>
            <person name="Zhu W."/>
        </authorList>
    </citation>
    <scope>NUCLEOTIDE SEQUENCE [LARGE SCALE GENOMIC DNA]</scope>
    <source>
        <strain evidence="10 11">573</strain>
    </source>
</reference>
<gene>
    <name evidence="10" type="ORF">IAI61_09285</name>
</gene>
<dbReference type="EMBL" id="JACTNG010000004">
    <property type="protein sequence ID" value="MBO1079222.1"/>
    <property type="molecule type" value="Genomic_DNA"/>
</dbReference>
<name>A0ABS3KP26_9PROT</name>
<dbReference type="RefSeq" id="WP_207416747.1">
    <property type="nucleotide sequence ID" value="NZ_CP061177.1"/>
</dbReference>
<keyword evidence="3" id="KW-1003">Cell membrane</keyword>
<evidence type="ECO:0000256" key="2">
    <source>
        <dbReference type="ARBA" id="ARBA00022448"/>
    </source>
</evidence>
<feature type="transmembrane region" description="Helical" evidence="9">
    <location>
        <begin position="119"/>
        <end position="138"/>
    </location>
</feature>
<sequence length="347" mass="36275">MDLSILLVLVQDGIVNGAIYGLLALALVIVFTVTRVVLVPIGEFVAFGALTLAALETGALPGTVWLLLLLGAASCASRLWAARRHATVRGLALQVATSLLLPLLVAVLAWASLQYPLPQLARVLLALAIVVPMGPYLYDVVYRPMADSSVLVLLIVSVALHLALQGLGLVFFGAEGSRTTSLADVSLEVGPLFVTGQSLVILAVTGGLIVALFLFFERTLLGKALRATAVNRLGARLVAVSPVLCGHIAFSLAALIGALAGVLISAVTTIYYDTGFLIALKGFVAAVIGGLVSYPLAAAGAVLIGLVESFAAFHASAFKEVLVFMIIIPVLLWRSWRTPVMVDEGEE</sequence>
<keyword evidence="2" id="KW-0813">Transport</keyword>
<protein>
    <submittedName>
        <fullName evidence="10">Branched-chain amino acid ABC transporter permease</fullName>
    </submittedName>
</protein>
<feature type="transmembrane region" description="Helical" evidence="9">
    <location>
        <begin position="20"/>
        <end position="38"/>
    </location>
</feature>
<evidence type="ECO:0000256" key="9">
    <source>
        <dbReference type="SAM" id="Phobius"/>
    </source>
</evidence>
<dbReference type="InterPro" id="IPR052157">
    <property type="entry name" value="BCAA_transport_permease"/>
</dbReference>
<keyword evidence="11" id="KW-1185">Reference proteome</keyword>
<feature type="transmembrane region" description="Helical" evidence="9">
    <location>
        <begin position="317"/>
        <end position="336"/>
    </location>
</feature>
<evidence type="ECO:0000256" key="8">
    <source>
        <dbReference type="ARBA" id="ARBA00037998"/>
    </source>
</evidence>
<comment type="caution">
    <text evidence="10">The sequence shown here is derived from an EMBL/GenBank/DDBJ whole genome shotgun (WGS) entry which is preliminary data.</text>
</comment>
<evidence type="ECO:0000256" key="5">
    <source>
        <dbReference type="ARBA" id="ARBA00022970"/>
    </source>
</evidence>
<dbReference type="Proteomes" id="UP001518989">
    <property type="component" value="Unassembled WGS sequence"/>
</dbReference>
<keyword evidence="7 9" id="KW-0472">Membrane</keyword>
<dbReference type="CDD" id="cd06582">
    <property type="entry name" value="TM_PBP1_LivH_like"/>
    <property type="match status" value="1"/>
</dbReference>
<organism evidence="10 11">
    <name type="scientific">Roseomonas haemaphysalidis</name>
    <dbReference type="NCBI Taxonomy" id="2768162"/>
    <lineage>
        <taxon>Bacteria</taxon>
        <taxon>Pseudomonadati</taxon>
        <taxon>Pseudomonadota</taxon>
        <taxon>Alphaproteobacteria</taxon>
        <taxon>Acetobacterales</taxon>
        <taxon>Roseomonadaceae</taxon>
        <taxon>Roseomonas</taxon>
    </lineage>
</organism>
<accession>A0ABS3KP26</accession>
<keyword evidence="5" id="KW-0029">Amino-acid transport</keyword>
<dbReference type="PANTHER" id="PTHR11795:SF450">
    <property type="entry name" value="ABC TRANSPORTER PERMEASE PROTEIN"/>
    <property type="match status" value="1"/>
</dbReference>
<feature type="transmembrane region" description="Helical" evidence="9">
    <location>
        <begin position="44"/>
        <end position="70"/>
    </location>
</feature>
<proteinExistence type="inferred from homology"/>
<feature type="transmembrane region" description="Helical" evidence="9">
    <location>
        <begin position="276"/>
        <end position="305"/>
    </location>
</feature>
<comment type="subcellular location">
    <subcellularLocation>
        <location evidence="1">Cell membrane</location>
        <topology evidence="1">Multi-pass membrane protein</topology>
    </subcellularLocation>
</comment>
<keyword evidence="6 9" id="KW-1133">Transmembrane helix</keyword>
<evidence type="ECO:0000256" key="6">
    <source>
        <dbReference type="ARBA" id="ARBA00022989"/>
    </source>
</evidence>
<feature type="transmembrane region" description="Helical" evidence="9">
    <location>
        <begin position="150"/>
        <end position="172"/>
    </location>
</feature>
<evidence type="ECO:0000313" key="10">
    <source>
        <dbReference type="EMBL" id="MBO1079222.1"/>
    </source>
</evidence>
<feature type="transmembrane region" description="Helical" evidence="9">
    <location>
        <begin position="91"/>
        <end position="113"/>
    </location>
</feature>
<dbReference type="PANTHER" id="PTHR11795">
    <property type="entry name" value="BRANCHED-CHAIN AMINO ACID TRANSPORT SYSTEM PERMEASE PROTEIN LIVH"/>
    <property type="match status" value="1"/>
</dbReference>
<evidence type="ECO:0000256" key="7">
    <source>
        <dbReference type="ARBA" id="ARBA00023136"/>
    </source>
</evidence>
<keyword evidence="4 9" id="KW-0812">Transmembrane</keyword>
<comment type="similarity">
    <text evidence="8">Belongs to the binding-protein-dependent transport system permease family. LivHM subfamily.</text>
</comment>
<evidence type="ECO:0000256" key="4">
    <source>
        <dbReference type="ARBA" id="ARBA00022692"/>
    </source>
</evidence>